<dbReference type="InterPro" id="IPR052050">
    <property type="entry name" value="SecEffector_AnkRepeat"/>
</dbReference>
<evidence type="ECO:0000313" key="1">
    <source>
        <dbReference type="EMBL" id="KAE9064773.1"/>
    </source>
</evidence>
<dbReference type="EMBL" id="QXFZ01004315">
    <property type="protein sequence ID" value="KAE9064773.1"/>
    <property type="molecule type" value="Genomic_DNA"/>
</dbReference>
<proteinExistence type="predicted"/>
<sequence>MDEAADKGHLDVILWLLTHRTEGFSSSSMETPLNVEVLYSFDHESTTTKSTNDPTQRSQLTELHSVFKLCPAFVEGCLWCVAEAAFDQGHIHILEGHIHILDWLRQFGMKLLSTAPIRRAASRGDLNVVKWFHRNYFEFCKRDLLQLAVRNGRMDVARWLSEHGYEINTPQMVVAAAETKNLTLVRWLIENGRTLDVSTATVLARNDNYVETMWWVPEPERVQLVLEAMRNENRKLLWWLLMRTRFEEKISHIAISGAIDGAAASMLEWLVDNIDDDEVCRWCFPKDEVTASTEGAE</sequence>
<dbReference type="SUPFAM" id="SSF140860">
    <property type="entry name" value="Pseudo ankyrin repeat-like"/>
    <property type="match status" value="1"/>
</dbReference>
<evidence type="ECO:0000313" key="2">
    <source>
        <dbReference type="Proteomes" id="UP000441208"/>
    </source>
</evidence>
<dbReference type="AlphaFoldDB" id="A0A6A3PWR4"/>
<dbReference type="Gene3D" id="1.25.40.20">
    <property type="entry name" value="Ankyrin repeat-containing domain"/>
    <property type="match status" value="1"/>
</dbReference>
<comment type="caution">
    <text evidence="1">The sequence shown here is derived from an EMBL/GenBank/DDBJ whole genome shotgun (WGS) entry which is preliminary data.</text>
</comment>
<dbReference type="PANTHER" id="PTHR46586:SF3">
    <property type="entry name" value="ANKYRIN REPEAT-CONTAINING PROTEIN"/>
    <property type="match status" value="1"/>
</dbReference>
<organism evidence="1 2">
    <name type="scientific">Phytophthora fragariae</name>
    <dbReference type="NCBI Taxonomy" id="53985"/>
    <lineage>
        <taxon>Eukaryota</taxon>
        <taxon>Sar</taxon>
        <taxon>Stramenopiles</taxon>
        <taxon>Oomycota</taxon>
        <taxon>Peronosporomycetes</taxon>
        <taxon>Peronosporales</taxon>
        <taxon>Peronosporaceae</taxon>
        <taxon>Phytophthora</taxon>
    </lineage>
</organism>
<name>A0A6A3PWR4_9STRA</name>
<gene>
    <name evidence="1" type="ORF">PF007_g29075</name>
</gene>
<dbReference type="InterPro" id="IPR002110">
    <property type="entry name" value="Ankyrin_rpt"/>
</dbReference>
<accession>A0A6A3PWR4</accession>
<dbReference type="InterPro" id="IPR036770">
    <property type="entry name" value="Ankyrin_rpt-contain_sf"/>
</dbReference>
<dbReference type="Pfam" id="PF12796">
    <property type="entry name" value="Ank_2"/>
    <property type="match status" value="1"/>
</dbReference>
<reference evidence="1 2" key="1">
    <citation type="submission" date="2018-08" db="EMBL/GenBank/DDBJ databases">
        <title>Genomic investigation of the strawberry pathogen Phytophthora fragariae indicates pathogenicity is determined by transcriptional variation in three key races.</title>
        <authorList>
            <person name="Adams T.M."/>
            <person name="Armitage A.D."/>
            <person name="Sobczyk M.K."/>
            <person name="Bates H.J."/>
            <person name="Dunwell J.M."/>
            <person name="Nellist C.F."/>
            <person name="Harrison R.J."/>
        </authorList>
    </citation>
    <scope>NUCLEOTIDE SEQUENCE [LARGE SCALE GENOMIC DNA]</scope>
    <source>
        <strain evidence="1 2">NOV-71</strain>
    </source>
</reference>
<dbReference type="Proteomes" id="UP000441208">
    <property type="component" value="Unassembled WGS sequence"/>
</dbReference>
<protein>
    <submittedName>
        <fullName evidence="1">Uncharacterized protein</fullName>
    </submittedName>
</protein>
<dbReference type="PANTHER" id="PTHR46586">
    <property type="entry name" value="ANKYRIN REPEAT-CONTAINING PROTEIN"/>
    <property type="match status" value="1"/>
</dbReference>